<name>A0ABS6RMW9_9PSED</name>
<protein>
    <recommendedName>
        <fullName evidence="3">Lipoprotein</fullName>
    </recommendedName>
</protein>
<evidence type="ECO:0000313" key="2">
    <source>
        <dbReference type="Proteomes" id="UP001048763"/>
    </source>
</evidence>
<keyword evidence="2" id="KW-1185">Reference proteome</keyword>
<reference evidence="1" key="1">
    <citation type="submission" date="2021-06" db="EMBL/GenBank/DDBJ databases">
        <title>Updating the genus Pseudomonas: Description of 43 new species and partition of the Pseudomonas putida group.</title>
        <authorList>
            <person name="Girard L."/>
            <person name="Lood C."/>
            <person name="Vandamme P."/>
            <person name="Rokni-Zadeh H."/>
            <person name="Van Noort V."/>
            <person name="Hofte M."/>
            <person name="Lavigne R."/>
            <person name="De Mot R."/>
        </authorList>
    </citation>
    <scope>NUCLEOTIDE SEQUENCE</scope>
    <source>
        <strain evidence="1">SWRI88</strain>
    </source>
</reference>
<evidence type="ECO:0008006" key="3">
    <source>
        <dbReference type="Google" id="ProtNLM"/>
    </source>
</evidence>
<organism evidence="1 2">
    <name type="scientific">Pseudomonas triticicola</name>
    <dbReference type="NCBI Taxonomy" id="2842345"/>
    <lineage>
        <taxon>Bacteria</taxon>
        <taxon>Pseudomonadati</taxon>
        <taxon>Pseudomonadota</taxon>
        <taxon>Gammaproteobacteria</taxon>
        <taxon>Pseudomonadales</taxon>
        <taxon>Pseudomonadaceae</taxon>
        <taxon>Pseudomonas</taxon>
    </lineage>
</organism>
<evidence type="ECO:0000313" key="1">
    <source>
        <dbReference type="EMBL" id="MBV4547505.1"/>
    </source>
</evidence>
<sequence length="139" mass="14968">MMIELTAATFPSADRFNYINCTSEPSPVKAVPVRIEIQPDMVSGDVIELQTRGFSDSDGTQPVPGTQTSFVHVLGSIDARKFVELIIRPYATAIKPIKSGSLDAKYSVKRKGDLIGTSKRALVKLDLKMPGGGTCPEGQ</sequence>
<gene>
    <name evidence="1" type="ORF">KVG85_15475</name>
</gene>
<dbReference type="EMBL" id="JAHSTX010000001">
    <property type="protein sequence ID" value="MBV4547505.1"/>
    <property type="molecule type" value="Genomic_DNA"/>
</dbReference>
<dbReference type="Proteomes" id="UP001048763">
    <property type="component" value="Unassembled WGS sequence"/>
</dbReference>
<dbReference type="RefSeq" id="WP_217864282.1">
    <property type="nucleotide sequence ID" value="NZ_JAHSTX010000001.1"/>
</dbReference>
<proteinExistence type="predicted"/>
<comment type="caution">
    <text evidence="1">The sequence shown here is derived from an EMBL/GenBank/DDBJ whole genome shotgun (WGS) entry which is preliminary data.</text>
</comment>
<accession>A0ABS6RMW9</accession>